<feature type="region of interest" description="Disordered" evidence="1">
    <location>
        <begin position="628"/>
        <end position="940"/>
    </location>
</feature>
<protein>
    <submittedName>
        <fullName evidence="2">Uncharacterized protein</fullName>
    </submittedName>
</protein>
<evidence type="ECO:0000313" key="2">
    <source>
        <dbReference type="EMBL" id="KAL1588873.1"/>
    </source>
</evidence>
<feature type="compositionally biased region" description="Basic and acidic residues" evidence="1">
    <location>
        <begin position="513"/>
        <end position="526"/>
    </location>
</feature>
<feature type="region of interest" description="Disordered" evidence="1">
    <location>
        <begin position="441"/>
        <end position="557"/>
    </location>
</feature>
<feature type="compositionally biased region" description="Low complexity" evidence="1">
    <location>
        <begin position="792"/>
        <end position="817"/>
    </location>
</feature>
<feature type="region of interest" description="Disordered" evidence="1">
    <location>
        <begin position="391"/>
        <end position="415"/>
    </location>
</feature>
<dbReference type="GeneID" id="96004044"/>
<proteinExistence type="predicted"/>
<dbReference type="RefSeq" id="XP_069231978.1">
    <property type="nucleotide sequence ID" value="XM_069371206.1"/>
</dbReference>
<feature type="compositionally biased region" description="Polar residues" evidence="1">
    <location>
        <begin position="572"/>
        <end position="585"/>
    </location>
</feature>
<feature type="region of interest" description="Disordered" evidence="1">
    <location>
        <begin position="72"/>
        <end position="93"/>
    </location>
</feature>
<name>A0AB34KZM1_9PEZI</name>
<dbReference type="AlphaFoldDB" id="A0AB34KZM1"/>
<feature type="compositionally biased region" description="Polar residues" evidence="1">
    <location>
        <begin position="703"/>
        <end position="716"/>
    </location>
</feature>
<feature type="compositionally biased region" description="Polar residues" evidence="1">
    <location>
        <begin position="196"/>
        <end position="217"/>
    </location>
</feature>
<keyword evidence="3" id="KW-1185">Reference proteome</keyword>
<feature type="compositionally biased region" description="Polar residues" evidence="1">
    <location>
        <begin position="8"/>
        <end position="23"/>
    </location>
</feature>
<accession>A0AB34KZM1</accession>
<feature type="compositionally biased region" description="Acidic residues" evidence="1">
    <location>
        <begin position="340"/>
        <end position="355"/>
    </location>
</feature>
<feature type="region of interest" description="Disordered" evidence="1">
    <location>
        <begin position="116"/>
        <end position="373"/>
    </location>
</feature>
<sequence>MHDEDNKMAQSTITDSFNPDWNATDITQLQPGYLTRTKPVRAWERKPASPFAKQRLRVGKVWKRALPAVRAAPSNAKVPSEERNTKRLRGGYGGTSPVKIVKRVCLGANHSVGSQWDKMESPQKRIATRSSAANDLVALPDEEDESASEASEEDIEGTVIEYLNEDGTQLDVDTDEAQANEGWLDVEAADEDLGERTTQAIEVSSEQASDMSGQMPTKSRHHETSDQAPDATGTDAPTSKPHTFGLSMAPPASIPAGFVSPVPRKRPVSRRPSAMPAETGRRRTLPQTFAPTSQAEGPEAQEPTVEVPAERPASPSPADTIDLVEQVEESPAANAHEEEAAPSDTDDDAWEDVAEEPGTHQLNDLDGEAMNGFETMVDATTFLEDAPLSPATLSHEVELPLRRSPRRKSTSPLKQRTFQTFMDTAPHLVAFSPMKKMPSIGDDLLPEDRMDSEVLENDNAAAMMERSASAPPEEPRMSPRRSAKPRVSDDTALLQAFLNRAAENKSTRRLSATKRESLSNRRDSDTVRQALASPAKPEILGALDPNSPSPKKSTGLLGDEKLSIHDEALVTSPVQSAGDSENCQGRTTRRSHRDMRRIERAAPLAHTKISLRGNTEPVVLKRSEAQELATLTRSNTRKNKGGSLMPPLRLSKLISEKPPIEESPEEGEKPPGGSSRNVKWDETLAYYQEAPSEPEVQLFELGDSNTAPKLQGNSASLLVEPENDEGIPAPPPAAETPSKPKVRKLKASRTASTPGKSAAAPVTTDEIEDAPQPAPKQRQPRRSRIATPAKGSDPSALLPAAAQPAPAESIEAASRPKAMPRKKAAASRLPAPASLAAASQEAQSLIASPPKKKPASGGPPTKSFAPKLDFQTKLGAPAKTAEASSEGVSGLMSPAKRAGKSFALSNPPAAPIFGAKAEQREDKKVPGLSSPAKKRSRRLL</sequence>
<organism evidence="2 3">
    <name type="scientific">Cladosporium halotolerans</name>
    <dbReference type="NCBI Taxonomy" id="1052096"/>
    <lineage>
        <taxon>Eukaryota</taxon>
        <taxon>Fungi</taxon>
        <taxon>Dikarya</taxon>
        <taxon>Ascomycota</taxon>
        <taxon>Pezizomycotina</taxon>
        <taxon>Dothideomycetes</taxon>
        <taxon>Dothideomycetidae</taxon>
        <taxon>Cladosporiales</taxon>
        <taxon>Cladosporiaceae</taxon>
        <taxon>Cladosporium</taxon>
    </lineage>
</organism>
<gene>
    <name evidence="2" type="ORF">WHR41_02600</name>
</gene>
<feature type="region of interest" description="Disordered" evidence="1">
    <location>
        <begin position="571"/>
        <end position="593"/>
    </location>
</feature>
<feature type="compositionally biased region" description="Polar residues" evidence="1">
    <location>
        <begin position="285"/>
        <end position="295"/>
    </location>
</feature>
<feature type="compositionally biased region" description="Acidic residues" evidence="1">
    <location>
        <begin position="140"/>
        <end position="156"/>
    </location>
</feature>
<reference evidence="2 3" key="1">
    <citation type="journal article" date="2020" name="Microbiol. Resour. Announc.">
        <title>Draft Genome Sequence of a Cladosporium Species Isolated from the Mesophotic Ascidian Didemnum maculosum.</title>
        <authorList>
            <person name="Gioti A."/>
            <person name="Siaperas R."/>
            <person name="Nikolaivits E."/>
            <person name="Le Goff G."/>
            <person name="Ouazzani J."/>
            <person name="Kotoulas G."/>
            <person name="Topakas E."/>
        </authorList>
    </citation>
    <scope>NUCLEOTIDE SEQUENCE [LARGE SCALE GENOMIC DNA]</scope>
    <source>
        <strain evidence="2 3">TM138-S3</strain>
    </source>
</reference>
<dbReference type="EMBL" id="JAAQHG020000006">
    <property type="protein sequence ID" value="KAL1588873.1"/>
    <property type="molecule type" value="Genomic_DNA"/>
</dbReference>
<feature type="compositionally biased region" description="Low complexity" evidence="1">
    <location>
        <begin position="826"/>
        <end position="860"/>
    </location>
</feature>
<feature type="region of interest" description="Disordered" evidence="1">
    <location>
        <begin position="1"/>
        <end position="23"/>
    </location>
</feature>
<comment type="caution">
    <text evidence="2">The sequence shown here is derived from an EMBL/GenBank/DDBJ whole genome shotgun (WGS) entry which is preliminary data.</text>
</comment>
<evidence type="ECO:0000313" key="3">
    <source>
        <dbReference type="Proteomes" id="UP000803884"/>
    </source>
</evidence>
<dbReference type="Proteomes" id="UP000803884">
    <property type="component" value="Unassembled WGS sequence"/>
</dbReference>
<evidence type="ECO:0000256" key="1">
    <source>
        <dbReference type="SAM" id="MobiDB-lite"/>
    </source>
</evidence>